<evidence type="ECO:0000256" key="1">
    <source>
        <dbReference type="SAM" id="MobiDB-lite"/>
    </source>
</evidence>
<gene>
    <name evidence="2" type="ORF">HMPREF0591_2572</name>
</gene>
<comment type="caution">
    <text evidence="2">The sequence shown here is derived from an EMBL/GenBank/DDBJ whole genome shotgun (WGS) entry which is preliminary data.</text>
</comment>
<dbReference type="Proteomes" id="UP000003653">
    <property type="component" value="Unassembled WGS sequence"/>
</dbReference>
<proteinExistence type="predicted"/>
<evidence type="ECO:0000313" key="3">
    <source>
        <dbReference type="Proteomes" id="UP000003653"/>
    </source>
</evidence>
<keyword evidence="3" id="KW-1185">Reference proteome</keyword>
<reference evidence="2 3" key="1">
    <citation type="submission" date="2010-04" db="EMBL/GenBank/DDBJ databases">
        <authorList>
            <person name="Muzny D."/>
            <person name="Qin X."/>
            <person name="Deng J."/>
            <person name="Jiang H."/>
            <person name="Liu Y."/>
            <person name="Qu J."/>
            <person name="Song X.-Z."/>
            <person name="Zhang L."/>
            <person name="Thornton R."/>
            <person name="Coyle M."/>
            <person name="Francisco L."/>
            <person name="Jackson L."/>
            <person name="Javaid M."/>
            <person name="Korchina V."/>
            <person name="Kovar C."/>
            <person name="Mata R."/>
            <person name="Mathew T."/>
            <person name="Ngo R."/>
            <person name="Nguyen L."/>
            <person name="Nguyen N."/>
            <person name="Okwuonu G."/>
            <person name="Ongeri F."/>
            <person name="Pham C."/>
            <person name="Simmons D."/>
            <person name="Wilczek-Boney K."/>
            <person name="Hale W."/>
            <person name="Jakkamsetti A."/>
            <person name="Pham P."/>
            <person name="Ruth R."/>
            <person name="San Lucas F."/>
            <person name="Warren J."/>
            <person name="Zhang J."/>
            <person name="Zhao Z."/>
            <person name="Zhou C."/>
            <person name="Zhu D."/>
            <person name="Lee S."/>
            <person name="Bess C."/>
            <person name="Blankenburg K."/>
            <person name="Forbes L."/>
            <person name="Fu Q."/>
            <person name="Gubbala S."/>
            <person name="Hirani K."/>
            <person name="Jayaseelan J.C."/>
            <person name="Lara F."/>
            <person name="Munidasa M."/>
            <person name="Palculict T."/>
            <person name="Patil S."/>
            <person name="Pu L.-L."/>
            <person name="Saada N."/>
            <person name="Tang L."/>
            <person name="Weissenberger G."/>
            <person name="Zhu Y."/>
            <person name="Hemphill L."/>
            <person name="Shang Y."/>
            <person name="Youmans B."/>
            <person name="Ayvaz T."/>
            <person name="Ross M."/>
            <person name="Santibanez J."/>
            <person name="Aqrawi P."/>
            <person name="Gross S."/>
            <person name="Joshi V."/>
            <person name="Fowler G."/>
            <person name="Nazareth L."/>
            <person name="Reid J."/>
            <person name="Worley K."/>
            <person name="Petrosino J."/>
            <person name="Highlander S."/>
            <person name="Gibbs R."/>
        </authorList>
    </citation>
    <scope>NUCLEOTIDE SEQUENCE [LARGE SCALE GENOMIC DNA]</scope>
    <source>
        <strain evidence="2 3">ATCC BAA-614</strain>
    </source>
</reference>
<dbReference type="HOGENOM" id="CLU_2538964_0_0_11"/>
<name>D5P8S8_9MYCO</name>
<dbReference type="EMBL" id="ADNV01000213">
    <property type="protein sequence ID" value="EFG77552.1"/>
    <property type="molecule type" value="Genomic_DNA"/>
</dbReference>
<accession>D5P8S8</accession>
<feature type="region of interest" description="Disordered" evidence="1">
    <location>
        <begin position="1"/>
        <end position="22"/>
    </location>
</feature>
<sequence>MAHAADFTATEPPAGSLGLPGRSEPAAGDGIALCGNAFRPRRSCLVAVALVVCWCARAAGPPTAHRRASRRPCDSTPRLHEQR</sequence>
<protein>
    <submittedName>
        <fullName evidence="2">Uncharacterized protein</fullName>
    </submittedName>
</protein>
<feature type="compositionally biased region" description="Basic and acidic residues" evidence="1">
    <location>
        <begin position="71"/>
        <end position="83"/>
    </location>
</feature>
<organism evidence="2 3">
    <name type="scientific">Mycobacterium parascrofulaceum ATCC BAA-614</name>
    <dbReference type="NCBI Taxonomy" id="525368"/>
    <lineage>
        <taxon>Bacteria</taxon>
        <taxon>Bacillati</taxon>
        <taxon>Actinomycetota</taxon>
        <taxon>Actinomycetes</taxon>
        <taxon>Mycobacteriales</taxon>
        <taxon>Mycobacteriaceae</taxon>
        <taxon>Mycobacterium</taxon>
        <taxon>Mycobacterium simiae complex</taxon>
    </lineage>
</organism>
<dbReference type="AlphaFoldDB" id="D5P8S8"/>
<feature type="region of interest" description="Disordered" evidence="1">
    <location>
        <begin position="60"/>
        <end position="83"/>
    </location>
</feature>
<evidence type="ECO:0000313" key="2">
    <source>
        <dbReference type="EMBL" id="EFG77552.1"/>
    </source>
</evidence>